<protein>
    <submittedName>
        <fullName evidence="1">Uncharacterized protein</fullName>
    </submittedName>
</protein>
<name>A0ACC2M220_PERAE</name>
<reference evidence="1 2" key="1">
    <citation type="journal article" date="2022" name="Hortic Res">
        <title>A haplotype resolved chromosomal level avocado genome allows analysis of novel avocado genes.</title>
        <authorList>
            <person name="Nath O."/>
            <person name="Fletcher S.J."/>
            <person name="Hayward A."/>
            <person name="Shaw L.M."/>
            <person name="Masouleh A.K."/>
            <person name="Furtado A."/>
            <person name="Henry R.J."/>
            <person name="Mitter N."/>
        </authorList>
    </citation>
    <scope>NUCLEOTIDE SEQUENCE [LARGE SCALE GENOMIC DNA]</scope>
    <source>
        <strain evidence="2">cv. Hass</strain>
    </source>
</reference>
<keyword evidence="2" id="KW-1185">Reference proteome</keyword>
<evidence type="ECO:0000313" key="2">
    <source>
        <dbReference type="Proteomes" id="UP001234297"/>
    </source>
</evidence>
<accession>A0ACC2M220</accession>
<evidence type="ECO:0000313" key="1">
    <source>
        <dbReference type="EMBL" id="KAJ8639792.1"/>
    </source>
</evidence>
<comment type="caution">
    <text evidence="1">The sequence shown here is derived from an EMBL/GenBank/DDBJ whole genome shotgun (WGS) entry which is preliminary data.</text>
</comment>
<gene>
    <name evidence="1" type="ORF">MRB53_016486</name>
</gene>
<organism evidence="1 2">
    <name type="scientific">Persea americana</name>
    <name type="common">Avocado</name>
    <dbReference type="NCBI Taxonomy" id="3435"/>
    <lineage>
        <taxon>Eukaryota</taxon>
        <taxon>Viridiplantae</taxon>
        <taxon>Streptophyta</taxon>
        <taxon>Embryophyta</taxon>
        <taxon>Tracheophyta</taxon>
        <taxon>Spermatophyta</taxon>
        <taxon>Magnoliopsida</taxon>
        <taxon>Magnoliidae</taxon>
        <taxon>Laurales</taxon>
        <taxon>Lauraceae</taxon>
        <taxon>Persea</taxon>
    </lineage>
</organism>
<dbReference type="EMBL" id="CM056813">
    <property type="protein sequence ID" value="KAJ8639792.1"/>
    <property type="molecule type" value="Genomic_DNA"/>
</dbReference>
<dbReference type="Proteomes" id="UP001234297">
    <property type="component" value="Chromosome 5"/>
</dbReference>
<proteinExistence type="predicted"/>
<sequence>MVTKSRLSPFANTKLKREKKDFRKRVDLKSSSKPNPSGRKILYRWFSLIDAPLYQKKALLPVKKLKDSLLSNIGKEDRKGRKKIKSVIKKGTFVGFLQMALFLGNLSPRVRCDELEQDFQRFGRCDVQLKDGYGFVIYDVPVNAERALRALRGKVICGEKISLTWANKQPRPFQKFTRNRFSESHHGRNFIRDENNGIRSNSQGRRDFTTSKGQYLNSNSGEKGFGGDVTEEHGVEKGQNLKEGVMEEGDALEPNLLENDRWGEPVGDSTNNAVENGTEFDRYEPYRGFDRRDETEKQYITSSFDSGRASSPRRASREKSGFDYPRPKQVCYVCGLMGHKMLNCPKADAPRRGFGHRQNQGVEFRGKSEGGIKKLRHTSWRRSEGRGIMISRRHLNNRKESGSWKPRRLVRRTENFPKKRENRQSLRQRDSQGKKRGRKEHGSPNEHHKKKARTSESSLLQSDSAASSHSSLSSSKSVSGISSHSHSKSVSSRSHSVSSSSRSTSVSSYSQSRSSRFRSRSSCSRSLSLSISLGRQAPSPRKVQMDLTATSPKDDLEQVVAPRSKHIFLEQRSPVGDVGVESSEHKDKSTVHKSEMNDMQPPEALTAIKSSLQNFREMDSLQKSEPVQMDISISPSRTLEPQTPVNCQPSSSTRISSQEMSMVLKHYGLKAPEESELHLPVNAFFGAARLWPWEIIYYRRLKKGPISTENYARRIEQNQEFCIVDKYIRSSSGWGE</sequence>